<organism evidence="2 3">
    <name type="scientific">Colletotrichum simmondsii</name>
    <dbReference type="NCBI Taxonomy" id="703756"/>
    <lineage>
        <taxon>Eukaryota</taxon>
        <taxon>Fungi</taxon>
        <taxon>Dikarya</taxon>
        <taxon>Ascomycota</taxon>
        <taxon>Pezizomycotina</taxon>
        <taxon>Sordariomycetes</taxon>
        <taxon>Hypocreomycetidae</taxon>
        <taxon>Glomerellales</taxon>
        <taxon>Glomerellaceae</taxon>
        <taxon>Colletotrichum</taxon>
        <taxon>Colletotrichum acutatum species complex</taxon>
    </lineage>
</organism>
<feature type="signal peptide" evidence="1">
    <location>
        <begin position="1"/>
        <end position="23"/>
    </location>
</feature>
<dbReference type="Proteomes" id="UP000070328">
    <property type="component" value="Unassembled WGS sequence"/>
</dbReference>
<keyword evidence="3" id="KW-1185">Reference proteome</keyword>
<protein>
    <submittedName>
        <fullName evidence="2">Uncharacterized protein</fullName>
    </submittedName>
</protein>
<dbReference type="AlphaFoldDB" id="A0A135RRK5"/>
<keyword evidence="1" id="KW-0732">Signal</keyword>
<feature type="chain" id="PRO_5007801226" evidence="1">
    <location>
        <begin position="24"/>
        <end position="229"/>
    </location>
</feature>
<proteinExistence type="predicted"/>
<name>A0A135RRK5_9PEZI</name>
<reference evidence="2 3" key="1">
    <citation type="submission" date="2014-02" db="EMBL/GenBank/DDBJ databases">
        <title>The genome sequence of Colletotrichum simmondsii CBS122122.</title>
        <authorList>
            <person name="Baroncelli R."/>
            <person name="Thon M.R."/>
        </authorList>
    </citation>
    <scope>NUCLEOTIDE SEQUENCE [LARGE SCALE GENOMIC DNA]</scope>
    <source>
        <strain evidence="2 3">CBS122122</strain>
    </source>
</reference>
<evidence type="ECO:0000256" key="1">
    <source>
        <dbReference type="SAM" id="SignalP"/>
    </source>
</evidence>
<dbReference type="EMBL" id="JFBX01000876">
    <property type="protein sequence ID" value="KXH26343.1"/>
    <property type="molecule type" value="Genomic_DNA"/>
</dbReference>
<comment type="caution">
    <text evidence="2">The sequence shown here is derived from an EMBL/GenBank/DDBJ whole genome shotgun (WGS) entry which is preliminary data.</text>
</comment>
<sequence length="229" mass="25577">MNFMFSQLTGLLLLFVSIGLVEAAPAIAKSRTLTSHTSPEWSSYRFAMPINRTLLTEKFGNPVLPTDTRKSCSPETQELHKERVETFVAVKSTVGPHVGNKVDGDKARTAFRTRQAASSSIHARSKPGAFPWAGLNPQGTYPWTRSILCMAICERNTYHMRNILKGKGRWQACLLKCKSDGSMTDVVGEIYESSFKEDFAPLAYYKGYLDYVSGKTGVVESKMEWRAAY</sequence>
<evidence type="ECO:0000313" key="2">
    <source>
        <dbReference type="EMBL" id="KXH26343.1"/>
    </source>
</evidence>
<evidence type="ECO:0000313" key="3">
    <source>
        <dbReference type="Proteomes" id="UP000070328"/>
    </source>
</evidence>
<gene>
    <name evidence="2" type="ORF">CSIM01_03721</name>
</gene>
<dbReference type="OrthoDB" id="10357957at2759"/>
<accession>A0A135RRK5</accession>